<keyword evidence="4" id="KW-0411">Iron-sulfur</keyword>
<accession>A0AAW5R2C8</accession>
<evidence type="ECO:0000313" key="6">
    <source>
        <dbReference type="EMBL" id="MCT8973510.1"/>
    </source>
</evidence>
<dbReference type="PIRSF" id="PIRSF000857">
    <property type="entry name" value="PAPS_reductase"/>
    <property type="match status" value="1"/>
</dbReference>
<dbReference type="InterPro" id="IPR014729">
    <property type="entry name" value="Rossmann-like_a/b/a_fold"/>
</dbReference>
<feature type="binding site" evidence="4">
    <location>
        <position position="203"/>
    </location>
    <ligand>
        <name>[4Fe-4S] cluster</name>
        <dbReference type="ChEBI" id="CHEBI:49883"/>
    </ligand>
</feature>
<feature type="binding site" evidence="4">
    <location>
        <position position="120"/>
    </location>
    <ligand>
        <name>[4Fe-4S] cluster</name>
        <dbReference type="ChEBI" id="CHEBI:49883"/>
    </ligand>
</feature>
<dbReference type="PANTHER" id="PTHR46509">
    <property type="entry name" value="PHOSPHOADENOSINE PHOSPHOSULFATE REDUCTASE"/>
    <property type="match status" value="1"/>
</dbReference>
<comment type="similarity">
    <text evidence="1 4">Belongs to the PAPS reductase family. CysH subfamily.</text>
</comment>
<feature type="domain" description="Phosphoadenosine phosphosulphate reductase" evidence="5">
    <location>
        <begin position="38"/>
        <end position="205"/>
    </location>
</feature>
<proteinExistence type="inferred from homology"/>
<keyword evidence="4" id="KW-0479">Metal-binding</keyword>
<dbReference type="GO" id="GO:0019379">
    <property type="term" value="P:sulfate assimilation, phosphoadenylyl sulfate reduction by phosphoadenylyl-sulfate reductase (thioredoxin)"/>
    <property type="evidence" value="ECO:0007669"/>
    <property type="project" value="UniProtKB-UniRule"/>
</dbReference>
<name>A0AAW5R2C8_9HYPH</name>
<dbReference type="GO" id="GO:0046872">
    <property type="term" value="F:metal ion binding"/>
    <property type="evidence" value="ECO:0007669"/>
    <property type="project" value="UniProtKB-KW"/>
</dbReference>
<dbReference type="GO" id="GO:0070814">
    <property type="term" value="P:hydrogen sulfide biosynthetic process"/>
    <property type="evidence" value="ECO:0007669"/>
    <property type="project" value="UniProtKB-UniRule"/>
</dbReference>
<dbReference type="GO" id="GO:0043866">
    <property type="term" value="F:adenylyl-sulfate reductase (thioredoxin) activity"/>
    <property type="evidence" value="ECO:0007669"/>
    <property type="project" value="UniProtKB-EC"/>
</dbReference>
<evidence type="ECO:0000256" key="3">
    <source>
        <dbReference type="ARBA" id="ARBA00024327"/>
    </source>
</evidence>
<evidence type="ECO:0000259" key="5">
    <source>
        <dbReference type="Pfam" id="PF01507"/>
    </source>
</evidence>
<reference evidence="6 7" key="1">
    <citation type="submission" date="2022-04" db="EMBL/GenBank/DDBJ databases">
        <authorList>
            <person name="Ye Y.-Q."/>
            <person name="Du Z.-J."/>
        </authorList>
    </citation>
    <scope>NUCLEOTIDE SEQUENCE [LARGE SCALE GENOMIC DNA]</scope>
    <source>
        <strain evidence="6 7">A6E488</strain>
    </source>
</reference>
<comment type="caution">
    <text evidence="6">The sequence shown here is derived from an EMBL/GenBank/DDBJ whole genome shotgun (WGS) entry which is preliminary data.</text>
</comment>
<organism evidence="6 7">
    <name type="scientific">Microbaculum marinisediminis</name>
    <dbReference type="NCBI Taxonomy" id="2931392"/>
    <lineage>
        <taxon>Bacteria</taxon>
        <taxon>Pseudomonadati</taxon>
        <taxon>Pseudomonadota</taxon>
        <taxon>Alphaproteobacteria</taxon>
        <taxon>Hyphomicrobiales</taxon>
        <taxon>Tepidamorphaceae</taxon>
        <taxon>Microbaculum</taxon>
    </lineage>
</organism>
<dbReference type="EC" id="1.8.4.10" evidence="4"/>
<feature type="active site" description="Nucleophile; cysteine thiosulfonate intermediate" evidence="4">
    <location>
        <position position="226"/>
    </location>
</feature>
<feature type="binding site" evidence="4">
    <location>
        <position position="119"/>
    </location>
    <ligand>
        <name>[4Fe-4S] cluster</name>
        <dbReference type="ChEBI" id="CHEBI:49883"/>
    </ligand>
</feature>
<dbReference type="EMBL" id="JALIDZ010000007">
    <property type="protein sequence ID" value="MCT8973510.1"/>
    <property type="molecule type" value="Genomic_DNA"/>
</dbReference>
<gene>
    <name evidence="4" type="primary">cysH</name>
    <name evidence="6" type="ORF">MUB46_16730</name>
</gene>
<dbReference type="GO" id="GO:0004604">
    <property type="term" value="F:phosphoadenylyl-sulfate reductase (thioredoxin) activity"/>
    <property type="evidence" value="ECO:0007669"/>
    <property type="project" value="UniProtKB-UniRule"/>
</dbReference>
<evidence type="ECO:0000256" key="4">
    <source>
        <dbReference type="HAMAP-Rule" id="MF_00063"/>
    </source>
</evidence>
<dbReference type="InterPro" id="IPR002500">
    <property type="entry name" value="PAPS_reduct_dom"/>
</dbReference>
<dbReference type="RefSeq" id="WP_261617073.1">
    <property type="nucleotide sequence ID" value="NZ_JALIDZ010000007.1"/>
</dbReference>
<keyword evidence="2 4" id="KW-0560">Oxidoreductase</keyword>
<dbReference type="GO" id="GO:0051539">
    <property type="term" value="F:4 iron, 4 sulfur cluster binding"/>
    <property type="evidence" value="ECO:0007669"/>
    <property type="project" value="UniProtKB-UniRule"/>
</dbReference>
<dbReference type="PANTHER" id="PTHR46509:SF1">
    <property type="entry name" value="PHOSPHOADENOSINE PHOSPHOSULFATE REDUCTASE"/>
    <property type="match status" value="1"/>
</dbReference>
<comment type="pathway">
    <text evidence="3 4">Sulfur metabolism; hydrogen sulfide biosynthesis; sulfite from sulfate.</text>
</comment>
<comment type="function">
    <text evidence="4">Catalyzes the formation of sulfite from adenosine 5'-phosphosulfate (APS) using thioredoxin as an electron donor.</text>
</comment>
<dbReference type="NCBIfam" id="TIGR00434">
    <property type="entry name" value="cysH"/>
    <property type="match status" value="1"/>
</dbReference>
<dbReference type="Proteomes" id="UP001320898">
    <property type="component" value="Unassembled WGS sequence"/>
</dbReference>
<feature type="binding site" evidence="4">
    <location>
        <position position="200"/>
    </location>
    <ligand>
        <name>[4Fe-4S] cluster</name>
        <dbReference type="ChEBI" id="CHEBI:49883"/>
    </ligand>
</feature>
<dbReference type="Gene3D" id="3.40.50.620">
    <property type="entry name" value="HUPs"/>
    <property type="match status" value="1"/>
</dbReference>
<evidence type="ECO:0000256" key="1">
    <source>
        <dbReference type="ARBA" id="ARBA00009732"/>
    </source>
</evidence>
<comment type="cofactor">
    <cofactor evidence="4">
        <name>[4Fe-4S] cluster</name>
        <dbReference type="ChEBI" id="CHEBI:49883"/>
    </cofactor>
    <text evidence="4">Binds 1 [4Fe-4S] cluster per subunit.</text>
</comment>
<evidence type="ECO:0000313" key="7">
    <source>
        <dbReference type="Proteomes" id="UP001320898"/>
    </source>
</evidence>
<keyword evidence="4" id="KW-0408">Iron</keyword>
<keyword evidence="7" id="KW-1185">Reference proteome</keyword>
<dbReference type="GO" id="GO:0005737">
    <property type="term" value="C:cytoplasm"/>
    <property type="evidence" value="ECO:0007669"/>
    <property type="project" value="UniProtKB-SubCell"/>
</dbReference>
<dbReference type="AlphaFoldDB" id="A0AAW5R2C8"/>
<dbReference type="SUPFAM" id="SSF52402">
    <property type="entry name" value="Adenine nucleotide alpha hydrolases-like"/>
    <property type="match status" value="1"/>
</dbReference>
<sequence length="243" mass="26609">MKAATVLDIFPSLEQDYGASGSEDLVRAVLSDSRFGRVALVSSFGTEAAVLLHLVAAIDPSLPVLFVDTRKLFGDTLQYQEKLARQLGLTDVRRIGADPACLRRDDPDGMLWSRDPDACCALRKTQPLNEALGGFDTWISGRKRYQSAARGAIPVLELDGQLIKANPLASWTREEIDGYFTRHDLPRHPLEAMGYPSVGCMPCTDRVRPGEDMRAGRWRGRAKTECGIHNSPAGVTAGQMPGR</sequence>
<keyword evidence="4" id="KW-0963">Cytoplasm</keyword>
<dbReference type="InterPro" id="IPR004511">
    <property type="entry name" value="PAPS/APS_Rdtase"/>
</dbReference>
<dbReference type="Pfam" id="PF01507">
    <property type="entry name" value="PAPS_reduct"/>
    <property type="match status" value="1"/>
</dbReference>
<protein>
    <recommendedName>
        <fullName evidence="4">Adenosine 5'-phosphosulfate reductase</fullName>
        <shortName evidence="4">APS reductase</shortName>
        <ecNumber evidence="4">1.8.4.10</ecNumber>
    </recommendedName>
    <alternativeName>
        <fullName evidence="4">5'-adenylylsulfate reductase</fullName>
    </alternativeName>
    <alternativeName>
        <fullName evidence="4">Thioredoxin-dependent 5'-adenylylsulfate reductase</fullName>
    </alternativeName>
</protein>
<dbReference type="NCBIfam" id="NF002537">
    <property type="entry name" value="PRK02090.1"/>
    <property type="match status" value="1"/>
</dbReference>
<comment type="catalytic activity">
    <reaction evidence="4">
        <text>[thioredoxin]-disulfide + sulfite + AMP + 2 H(+) = adenosine 5'-phosphosulfate + [thioredoxin]-dithiol</text>
        <dbReference type="Rhea" id="RHEA:21976"/>
        <dbReference type="Rhea" id="RHEA-COMP:10698"/>
        <dbReference type="Rhea" id="RHEA-COMP:10700"/>
        <dbReference type="ChEBI" id="CHEBI:15378"/>
        <dbReference type="ChEBI" id="CHEBI:17359"/>
        <dbReference type="ChEBI" id="CHEBI:29950"/>
        <dbReference type="ChEBI" id="CHEBI:50058"/>
        <dbReference type="ChEBI" id="CHEBI:58243"/>
        <dbReference type="ChEBI" id="CHEBI:456215"/>
        <dbReference type="EC" id="1.8.4.10"/>
    </reaction>
</comment>
<dbReference type="HAMAP" id="MF_00063">
    <property type="entry name" value="CysH"/>
    <property type="match status" value="1"/>
</dbReference>
<comment type="subcellular location">
    <subcellularLocation>
        <location evidence="4">Cytoplasm</location>
    </subcellularLocation>
</comment>
<evidence type="ECO:0000256" key="2">
    <source>
        <dbReference type="ARBA" id="ARBA00023002"/>
    </source>
</evidence>